<reference evidence="3 4" key="1">
    <citation type="submission" date="2017-03" db="EMBL/GenBank/DDBJ databases">
        <title>Draft genome sequence of Streptomyces scabrisporus NF3, endophyte isolated from Amphipterygium adstringens.</title>
        <authorList>
            <person name="Vazquez M."/>
            <person name="Ceapa C.D."/>
            <person name="Rodriguez Luna D."/>
            <person name="Sanchez Esquivel S."/>
        </authorList>
    </citation>
    <scope>NUCLEOTIDE SEQUENCE [LARGE SCALE GENOMIC DNA]</scope>
    <source>
        <strain evidence="3 4">NF3</strain>
    </source>
</reference>
<evidence type="ECO:0000256" key="2">
    <source>
        <dbReference type="SAM" id="Phobius"/>
    </source>
</evidence>
<feature type="transmembrane region" description="Helical" evidence="2">
    <location>
        <begin position="61"/>
        <end position="85"/>
    </location>
</feature>
<dbReference type="AlphaFoldDB" id="A0A1T3NWW9"/>
<dbReference type="RefSeq" id="WP_078975569.1">
    <property type="nucleotide sequence ID" value="NZ_MWQN01000001.1"/>
</dbReference>
<evidence type="ECO:0000313" key="3">
    <source>
        <dbReference type="EMBL" id="OPC81265.1"/>
    </source>
</evidence>
<keyword evidence="2" id="KW-1133">Transmembrane helix</keyword>
<feature type="region of interest" description="Disordered" evidence="1">
    <location>
        <begin position="85"/>
        <end position="106"/>
    </location>
</feature>
<accession>A0A1T3NWW9</accession>
<keyword evidence="2" id="KW-0812">Transmembrane</keyword>
<feature type="transmembrane region" description="Helical" evidence="2">
    <location>
        <begin position="35"/>
        <end position="55"/>
    </location>
</feature>
<evidence type="ECO:0000313" key="4">
    <source>
        <dbReference type="Proteomes" id="UP000190037"/>
    </source>
</evidence>
<feature type="compositionally biased region" description="Basic and acidic residues" evidence="1">
    <location>
        <begin position="87"/>
        <end position="106"/>
    </location>
</feature>
<gene>
    <name evidence="3" type="ORF">B4N89_10185</name>
</gene>
<dbReference type="Proteomes" id="UP000190037">
    <property type="component" value="Unassembled WGS sequence"/>
</dbReference>
<protein>
    <submittedName>
        <fullName evidence="3">Uncharacterized protein</fullName>
    </submittedName>
</protein>
<name>A0A1T3NWW9_9ACTN</name>
<keyword evidence="2" id="KW-0472">Membrane</keyword>
<dbReference type="OrthoDB" id="4350689at2"/>
<comment type="caution">
    <text evidence="3">The sequence shown here is derived from an EMBL/GenBank/DDBJ whole genome shotgun (WGS) entry which is preliminary data.</text>
</comment>
<organism evidence="3 4">
    <name type="scientific">Embleya scabrispora</name>
    <dbReference type="NCBI Taxonomy" id="159449"/>
    <lineage>
        <taxon>Bacteria</taxon>
        <taxon>Bacillati</taxon>
        <taxon>Actinomycetota</taxon>
        <taxon>Actinomycetes</taxon>
        <taxon>Kitasatosporales</taxon>
        <taxon>Streptomycetaceae</taxon>
        <taxon>Embleya</taxon>
    </lineage>
</organism>
<dbReference type="STRING" id="159449.B4N89_10185"/>
<evidence type="ECO:0000256" key="1">
    <source>
        <dbReference type="SAM" id="MobiDB-lite"/>
    </source>
</evidence>
<dbReference type="EMBL" id="MWQN01000001">
    <property type="protein sequence ID" value="OPC81265.1"/>
    <property type="molecule type" value="Genomic_DNA"/>
</dbReference>
<feature type="transmembrane region" description="Helical" evidence="2">
    <location>
        <begin position="6"/>
        <end position="26"/>
    </location>
</feature>
<keyword evidence="4" id="KW-1185">Reference proteome</keyword>
<sequence length="106" mass="10919">MDLQEVLWAITALGAFVAFAGLVMLLRGRGREPGVVALVVMTGALLCTGGFLLSIPRYRDTALIAGGSAVVGVSAMLAAITLMPAHRGSDDGPRGVTLEKDPGRRG</sequence>
<proteinExistence type="predicted"/>